<name>A0ABR3FVK5_9AGAR</name>
<evidence type="ECO:0000313" key="2">
    <source>
        <dbReference type="Proteomes" id="UP001465976"/>
    </source>
</evidence>
<gene>
    <name evidence="1" type="ORF">V5O48_002483</name>
</gene>
<feature type="non-terminal residue" evidence="1">
    <location>
        <position position="112"/>
    </location>
</feature>
<comment type="caution">
    <text evidence="1">The sequence shown here is derived from an EMBL/GenBank/DDBJ whole genome shotgun (WGS) entry which is preliminary data.</text>
</comment>
<proteinExistence type="predicted"/>
<evidence type="ECO:0000313" key="1">
    <source>
        <dbReference type="EMBL" id="KAL0579554.1"/>
    </source>
</evidence>
<reference evidence="1 2" key="1">
    <citation type="submission" date="2024-02" db="EMBL/GenBank/DDBJ databases">
        <title>A draft genome for the cacao thread blight pathogen Marasmius crinis-equi.</title>
        <authorList>
            <person name="Cohen S.P."/>
            <person name="Baruah I.K."/>
            <person name="Amoako-Attah I."/>
            <person name="Bukari Y."/>
            <person name="Meinhardt L.W."/>
            <person name="Bailey B.A."/>
        </authorList>
    </citation>
    <scope>NUCLEOTIDE SEQUENCE [LARGE SCALE GENOMIC DNA]</scope>
    <source>
        <strain evidence="1 2">GH-76</strain>
    </source>
</reference>
<keyword evidence="2" id="KW-1185">Reference proteome</keyword>
<dbReference type="Proteomes" id="UP001465976">
    <property type="component" value="Unassembled WGS sequence"/>
</dbReference>
<sequence length="112" mass="12486">MAHLDGVLSILKLGEEAGVFEEPLSTFCSRPPPTTDQSLATQDGQPTKLEIKADMKDRPIFTSIRDGHSPFTYSSFQQYIVVIGDRLGYQKGFLYAGILRKSFVMKKCKLAL</sequence>
<accession>A0ABR3FVK5</accession>
<protein>
    <submittedName>
        <fullName evidence="1">Uncharacterized protein</fullName>
    </submittedName>
</protein>
<dbReference type="EMBL" id="JBAHYK010000056">
    <property type="protein sequence ID" value="KAL0579554.1"/>
    <property type="molecule type" value="Genomic_DNA"/>
</dbReference>
<organism evidence="1 2">
    <name type="scientific">Marasmius crinis-equi</name>
    <dbReference type="NCBI Taxonomy" id="585013"/>
    <lineage>
        <taxon>Eukaryota</taxon>
        <taxon>Fungi</taxon>
        <taxon>Dikarya</taxon>
        <taxon>Basidiomycota</taxon>
        <taxon>Agaricomycotina</taxon>
        <taxon>Agaricomycetes</taxon>
        <taxon>Agaricomycetidae</taxon>
        <taxon>Agaricales</taxon>
        <taxon>Marasmiineae</taxon>
        <taxon>Marasmiaceae</taxon>
        <taxon>Marasmius</taxon>
    </lineage>
</organism>